<gene>
    <name evidence="5" type="ORF">SAMN04489760_12028</name>
</gene>
<organism evidence="5 6">
    <name type="scientific">Syntrophus gentianae</name>
    <dbReference type="NCBI Taxonomy" id="43775"/>
    <lineage>
        <taxon>Bacteria</taxon>
        <taxon>Pseudomonadati</taxon>
        <taxon>Thermodesulfobacteriota</taxon>
        <taxon>Syntrophia</taxon>
        <taxon>Syntrophales</taxon>
        <taxon>Syntrophaceae</taxon>
        <taxon>Syntrophus</taxon>
    </lineage>
</organism>
<dbReference type="STRING" id="43775.SAMN04489760_12028"/>
<dbReference type="OrthoDB" id="9815709at2"/>
<evidence type="ECO:0000256" key="3">
    <source>
        <dbReference type="SAM" id="MobiDB-lite"/>
    </source>
</evidence>
<sequence>MSISPEKEKAIAERMTRLGISEDDLRETFVRSSGPGGQNVNKTSTCVHLVHLPSGLFVKCQQDRSQTVNRLLARRLLLDRIERLKTGQISAEKARTEKIRRQKRRRSKRAQEKTLELKHRQSEKKKLRGKIGGEDS</sequence>
<dbReference type="RefSeq" id="WP_093884062.1">
    <property type="nucleotide sequence ID" value="NZ_FOBS01000020.1"/>
</dbReference>
<accession>A0A1H7Z4S5</accession>
<evidence type="ECO:0000313" key="6">
    <source>
        <dbReference type="Proteomes" id="UP000198744"/>
    </source>
</evidence>
<dbReference type="PANTHER" id="PTHR46203:SF1">
    <property type="entry name" value="MITOCHONDRIAL TRANSLATION RELEASE FACTOR IN RESCUE"/>
    <property type="match status" value="1"/>
</dbReference>
<evidence type="ECO:0000313" key="5">
    <source>
        <dbReference type="EMBL" id="SEM53191.1"/>
    </source>
</evidence>
<protein>
    <submittedName>
        <fullName evidence="5">RF-1 domain-containing protein</fullName>
    </submittedName>
</protein>
<dbReference type="PANTHER" id="PTHR46203">
    <property type="entry name" value="PROBABLE PEPTIDE CHAIN RELEASE FACTOR C12ORF65"/>
    <property type="match status" value="1"/>
</dbReference>
<evidence type="ECO:0000256" key="2">
    <source>
        <dbReference type="ARBA" id="ARBA00022946"/>
    </source>
</evidence>
<feature type="region of interest" description="Disordered" evidence="3">
    <location>
        <begin position="92"/>
        <end position="136"/>
    </location>
</feature>
<feature type="compositionally biased region" description="Basic and acidic residues" evidence="3">
    <location>
        <begin position="109"/>
        <end position="120"/>
    </location>
</feature>
<dbReference type="InterPro" id="IPR000352">
    <property type="entry name" value="Pep_chain_release_fac_I"/>
</dbReference>
<keyword evidence="6" id="KW-1185">Reference proteome</keyword>
<dbReference type="EMBL" id="FOBS01000020">
    <property type="protein sequence ID" value="SEM53191.1"/>
    <property type="molecule type" value="Genomic_DNA"/>
</dbReference>
<dbReference type="Proteomes" id="UP000198744">
    <property type="component" value="Unassembled WGS sequence"/>
</dbReference>
<comment type="similarity">
    <text evidence="1">Belongs to the prokaryotic/mitochondrial release factor family.</text>
</comment>
<name>A0A1H7Z4S5_9BACT</name>
<reference evidence="5 6" key="1">
    <citation type="submission" date="2016-10" db="EMBL/GenBank/DDBJ databases">
        <authorList>
            <person name="de Groot N.N."/>
        </authorList>
    </citation>
    <scope>NUCLEOTIDE SEQUENCE [LARGE SCALE GENOMIC DNA]</scope>
    <source>
        <strain evidence="5 6">DSM 8423</strain>
    </source>
</reference>
<dbReference type="Pfam" id="PF00472">
    <property type="entry name" value="RF-1"/>
    <property type="match status" value="1"/>
</dbReference>
<dbReference type="SUPFAM" id="SSF75620">
    <property type="entry name" value="Release factor"/>
    <property type="match status" value="1"/>
</dbReference>
<dbReference type="Gene3D" id="3.30.160.20">
    <property type="match status" value="1"/>
</dbReference>
<feature type="domain" description="Prokaryotic-type class I peptide chain release factors" evidence="4">
    <location>
        <begin position="18"/>
        <end position="128"/>
    </location>
</feature>
<evidence type="ECO:0000256" key="1">
    <source>
        <dbReference type="ARBA" id="ARBA00010835"/>
    </source>
</evidence>
<dbReference type="AlphaFoldDB" id="A0A1H7Z4S5"/>
<dbReference type="InterPro" id="IPR052405">
    <property type="entry name" value="Mito_Transl_Release_Factor"/>
</dbReference>
<dbReference type="GO" id="GO:0003747">
    <property type="term" value="F:translation release factor activity"/>
    <property type="evidence" value="ECO:0007669"/>
    <property type="project" value="InterPro"/>
</dbReference>
<keyword evidence="2" id="KW-0809">Transit peptide</keyword>
<evidence type="ECO:0000259" key="4">
    <source>
        <dbReference type="Pfam" id="PF00472"/>
    </source>
</evidence>
<proteinExistence type="inferred from homology"/>
<dbReference type="InterPro" id="IPR045853">
    <property type="entry name" value="Pep_chain_release_fac_I_sf"/>
</dbReference>